<reference evidence="3 4" key="1">
    <citation type="submission" date="2024-10" db="EMBL/GenBank/DDBJ databases">
        <title>The Natural Products Discovery Center: Release of the First 8490 Sequenced Strains for Exploring Actinobacteria Biosynthetic Diversity.</title>
        <authorList>
            <person name="Kalkreuter E."/>
            <person name="Kautsar S.A."/>
            <person name="Yang D."/>
            <person name="Bader C.D."/>
            <person name="Teijaro C.N."/>
            <person name="Fluegel L."/>
            <person name="Davis C.M."/>
            <person name="Simpson J.R."/>
            <person name="Lauterbach L."/>
            <person name="Steele A.D."/>
            <person name="Gui C."/>
            <person name="Meng S."/>
            <person name="Li G."/>
            <person name="Viehrig K."/>
            <person name="Ye F."/>
            <person name="Su P."/>
            <person name="Kiefer A.F."/>
            <person name="Nichols A."/>
            <person name="Cepeda A.J."/>
            <person name="Yan W."/>
            <person name="Fan B."/>
            <person name="Jiang Y."/>
            <person name="Adhikari A."/>
            <person name="Zheng C.-J."/>
            <person name="Schuster L."/>
            <person name="Cowan T.M."/>
            <person name="Smanski M.J."/>
            <person name="Chevrette M.G."/>
            <person name="De Carvalho L.P.S."/>
            <person name="Shen B."/>
        </authorList>
    </citation>
    <scope>NUCLEOTIDE SEQUENCE [LARGE SCALE GENOMIC DNA]</scope>
    <source>
        <strain evidence="3 4">NPDC048320</strain>
    </source>
</reference>
<dbReference type="EMBL" id="JBICYV010000013">
    <property type="protein sequence ID" value="MFG3013872.1"/>
    <property type="molecule type" value="Genomic_DNA"/>
</dbReference>
<comment type="caution">
    <text evidence="3">The sequence shown here is derived from an EMBL/GenBank/DDBJ whole genome shotgun (WGS) entry which is preliminary data.</text>
</comment>
<evidence type="ECO:0000256" key="1">
    <source>
        <dbReference type="ARBA" id="ARBA00022729"/>
    </source>
</evidence>
<proteinExistence type="predicted"/>
<keyword evidence="4" id="KW-1185">Reference proteome</keyword>
<accession>A0ABW7BD83</accession>
<evidence type="ECO:0000313" key="3">
    <source>
        <dbReference type="EMBL" id="MFG3013872.1"/>
    </source>
</evidence>
<keyword evidence="1" id="KW-0732">Signal</keyword>
<dbReference type="Pfam" id="PF01839">
    <property type="entry name" value="FG-GAP"/>
    <property type="match status" value="1"/>
</dbReference>
<sequence length="65" mass="6546">MRLADFNRDGKADLAVSAPAEDHGNGAIRQLRGTRSGVSTSGVSTFGPREYGVSPGSGVGGTLLA</sequence>
<dbReference type="Proteomes" id="UP001604267">
    <property type="component" value="Unassembled WGS sequence"/>
</dbReference>
<protein>
    <submittedName>
        <fullName evidence="3">FG-GAP repeat protein</fullName>
    </submittedName>
</protein>
<evidence type="ECO:0000256" key="2">
    <source>
        <dbReference type="SAM" id="MobiDB-lite"/>
    </source>
</evidence>
<gene>
    <name evidence="3" type="ORF">ACGFZB_26265</name>
</gene>
<feature type="compositionally biased region" description="Gly residues" evidence="2">
    <location>
        <begin position="55"/>
        <end position="65"/>
    </location>
</feature>
<name>A0ABW7BD83_9ACTN</name>
<feature type="compositionally biased region" description="Low complexity" evidence="2">
    <location>
        <begin position="33"/>
        <end position="45"/>
    </location>
</feature>
<dbReference type="Gene3D" id="2.130.10.130">
    <property type="entry name" value="Integrin alpha, N-terminal"/>
    <property type="match status" value="1"/>
</dbReference>
<organism evidence="3 4">
    <name type="scientific">Streptomyces cinerochromogenes</name>
    <dbReference type="NCBI Taxonomy" id="66422"/>
    <lineage>
        <taxon>Bacteria</taxon>
        <taxon>Bacillati</taxon>
        <taxon>Actinomycetota</taxon>
        <taxon>Actinomycetes</taxon>
        <taxon>Kitasatosporales</taxon>
        <taxon>Streptomycetaceae</taxon>
        <taxon>Streptomyces</taxon>
    </lineage>
</organism>
<feature type="region of interest" description="Disordered" evidence="2">
    <location>
        <begin position="1"/>
        <end position="65"/>
    </location>
</feature>
<dbReference type="InterPro" id="IPR028994">
    <property type="entry name" value="Integrin_alpha_N"/>
</dbReference>
<evidence type="ECO:0000313" key="4">
    <source>
        <dbReference type="Proteomes" id="UP001604267"/>
    </source>
</evidence>
<dbReference type="InterPro" id="IPR013517">
    <property type="entry name" value="FG-GAP"/>
</dbReference>
<dbReference type="RefSeq" id="WP_392819894.1">
    <property type="nucleotide sequence ID" value="NZ_JBICYV010000013.1"/>
</dbReference>
<feature type="compositionally biased region" description="Basic and acidic residues" evidence="2">
    <location>
        <begin position="1"/>
        <end position="12"/>
    </location>
</feature>
<dbReference type="SUPFAM" id="SSF69318">
    <property type="entry name" value="Integrin alpha N-terminal domain"/>
    <property type="match status" value="1"/>
</dbReference>